<comment type="similarity">
    <text evidence="5">Belongs to the bacterial solute-binding protein PotD/PotF family.</text>
</comment>
<keyword evidence="4 5" id="KW-0574">Periplasm</keyword>
<organism evidence="6 7">
    <name type="scientific">Isoalcanivorax beigongshangi</name>
    <dbReference type="NCBI Taxonomy" id="3238810"/>
    <lineage>
        <taxon>Bacteria</taxon>
        <taxon>Pseudomonadati</taxon>
        <taxon>Pseudomonadota</taxon>
        <taxon>Gammaproteobacteria</taxon>
        <taxon>Oceanospirillales</taxon>
        <taxon>Alcanivoracaceae</taxon>
        <taxon>Isoalcanivorax</taxon>
    </lineage>
</organism>
<keyword evidence="3" id="KW-0732">Signal</keyword>
<protein>
    <recommendedName>
        <fullName evidence="5">Putrescine-binding periplasmic protein</fullName>
    </recommendedName>
</protein>
<keyword evidence="2 5" id="KW-0813">Transport</keyword>
<comment type="function">
    <text evidence="5">Required for the activity of the bacterial periplasmic transport system of putrescine.</text>
</comment>
<dbReference type="PROSITE" id="PS51257">
    <property type="entry name" value="PROKAR_LIPOPROTEIN"/>
    <property type="match status" value="1"/>
</dbReference>
<dbReference type="Proteomes" id="UP001562065">
    <property type="component" value="Unassembled WGS sequence"/>
</dbReference>
<name>A0ABV4AJ18_9GAMM</name>
<dbReference type="EMBL" id="JBGCUO010000001">
    <property type="protein sequence ID" value="MEY1662796.1"/>
    <property type="molecule type" value="Genomic_DNA"/>
</dbReference>
<dbReference type="SUPFAM" id="SSF53850">
    <property type="entry name" value="Periplasmic binding protein-like II"/>
    <property type="match status" value="1"/>
</dbReference>
<dbReference type="PIRSF" id="PIRSF019574">
    <property type="entry name" value="Periplasmic_polyamine_BP"/>
    <property type="match status" value="1"/>
</dbReference>
<evidence type="ECO:0000313" key="6">
    <source>
        <dbReference type="EMBL" id="MEY1662796.1"/>
    </source>
</evidence>
<proteinExistence type="inferred from homology"/>
<comment type="subcellular location">
    <subcellularLocation>
        <location evidence="1 5">Periplasm</location>
    </subcellularLocation>
</comment>
<evidence type="ECO:0000256" key="4">
    <source>
        <dbReference type="ARBA" id="ARBA00022764"/>
    </source>
</evidence>
<evidence type="ECO:0000256" key="2">
    <source>
        <dbReference type="ARBA" id="ARBA00022448"/>
    </source>
</evidence>
<dbReference type="RefSeq" id="WP_369456022.1">
    <property type="nucleotide sequence ID" value="NZ_JBGCUO010000001.1"/>
</dbReference>
<dbReference type="PANTHER" id="PTHR30222:SF17">
    <property type="entry name" value="SPERMIDINE_PUTRESCINE-BINDING PERIPLASMIC PROTEIN"/>
    <property type="match status" value="1"/>
</dbReference>
<comment type="caution">
    <text evidence="6">The sequence shown here is derived from an EMBL/GenBank/DDBJ whole genome shotgun (WGS) entry which is preliminary data.</text>
</comment>
<dbReference type="PRINTS" id="PR00909">
    <property type="entry name" value="SPERMDNBNDNG"/>
</dbReference>
<dbReference type="Pfam" id="PF13416">
    <property type="entry name" value="SBP_bac_8"/>
    <property type="match status" value="1"/>
</dbReference>
<evidence type="ECO:0000313" key="7">
    <source>
        <dbReference type="Proteomes" id="UP001562065"/>
    </source>
</evidence>
<evidence type="ECO:0000256" key="3">
    <source>
        <dbReference type="ARBA" id="ARBA00022729"/>
    </source>
</evidence>
<sequence length="351" mass="39242">MIGTLRVWAGALCAGVVMLVGCSDKAPEQVLYFYNWSEYMPQSVLDDFRKETGIRVVYTTYDSNEAMYARLRLLDSSNAYDLAVPSTYYVSKMRAEGLLQPIDRSRLTHFEQLDPHLVDQAYDPGSQYSVPYLWGTTGMAVNTAVIDAGSVDGWADLWRPELKGRVLLTNDVREVFHLGLRVLGYSGNSTDEAEIAAAYQKLKTLLPSVRAFNSDAPRMPFLEGEADIGVIWNGELVMAQEDMPALQYLYPKEGAVVWVDSFVIPKNARNADAAHQFIDFALRPEIAARISEEIGYATPNLVARDLLPDAVRNNPASYPTDADLEQAEFQTDVGEALLVYERYWELLKAGK</sequence>
<evidence type="ECO:0000256" key="5">
    <source>
        <dbReference type="PIRNR" id="PIRNR019574"/>
    </source>
</evidence>
<evidence type="ECO:0000256" key="1">
    <source>
        <dbReference type="ARBA" id="ARBA00004418"/>
    </source>
</evidence>
<dbReference type="InterPro" id="IPR001188">
    <property type="entry name" value="Sperm_putr-bd"/>
</dbReference>
<dbReference type="InterPro" id="IPR006059">
    <property type="entry name" value="SBP"/>
</dbReference>
<keyword evidence="7" id="KW-1185">Reference proteome</keyword>
<dbReference type="PANTHER" id="PTHR30222">
    <property type="entry name" value="SPERMIDINE/PUTRESCINE-BINDING PERIPLASMIC PROTEIN"/>
    <property type="match status" value="1"/>
</dbReference>
<gene>
    <name evidence="6" type="ORF">AB5I84_11600</name>
</gene>
<dbReference type="Gene3D" id="3.40.190.10">
    <property type="entry name" value="Periplasmic binding protein-like II"/>
    <property type="match status" value="2"/>
</dbReference>
<reference evidence="6 7" key="1">
    <citation type="submission" date="2024-07" db="EMBL/GenBank/DDBJ databases">
        <authorList>
            <person name="Ren Q."/>
        </authorList>
    </citation>
    <scope>NUCLEOTIDE SEQUENCE [LARGE SCALE GENOMIC DNA]</scope>
    <source>
        <strain evidence="6 7">REN37</strain>
    </source>
</reference>
<accession>A0ABV4AJ18</accession>